<feature type="compositionally biased region" description="Polar residues" evidence="1">
    <location>
        <begin position="919"/>
        <end position="940"/>
    </location>
</feature>
<feature type="region of interest" description="Disordered" evidence="1">
    <location>
        <begin position="194"/>
        <end position="222"/>
    </location>
</feature>
<comment type="caution">
    <text evidence="2">The sequence shown here is derived from an EMBL/GenBank/DDBJ whole genome shotgun (WGS) entry which is preliminary data.</text>
</comment>
<feature type="region of interest" description="Disordered" evidence="1">
    <location>
        <begin position="328"/>
        <end position="465"/>
    </location>
</feature>
<feature type="compositionally biased region" description="Basic and acidic residues" evidence="1">
    <location>
        <begin position="1354"/>
        <end position="1365"/>
    </location>
</feature>
<feature type="compositionally biased region" description="Basic and acidic residues" evidence="1">
    <location>
        <begin position="1466"/>
        <end position="1491"/>
    </location>
</feature>
<organism evidence="2 3">
    <name type="scientific">Mizuhopecten yessoensis</name>
    <name type="common">Japanese scallop</name>
    <name type="synonym">Patinopecten yessoensis</name>
    <dbReference type="NCBI Taxonomy" id="6573"/>
    <lineage>
        <taxon>Eukaryota</taxon>
        <taxon>Metazoa</taxon>
        <taxon>Spiralia</taxon>
        <taxon>Lophotrochozoa</taxon>
        <taxon>Mollusca</taxon>
        <taxon>Bivalvia</taxon>
        <taxon>Autobranchia</taxon>
        <taxon>Pteriomorphia</taxon>
        <taxon>Pectinida</taxon>
        <taxon>Pectinoidea</taxon>
        <taxon>Pectinidae</taxon>
        <taxon>Mizuhopecten</taxon>
    </lineage>
</organism>
<feature type="compositionally biased region" description="Polar residues" evidence="1">
    <location>
        <begin position="445"/>
        <end position="465"/>
    </location>
</feature>
<name>A0A210R6A5_MIZYE</name>
<feature type="region of interest" description="Disordered" evidence="1">
    <location>
        <begin position="1321"/>
        <end position="1373"/>
    </location>
</feature>
<feature type="compositionally biased region" description="Polar residues" evidence="1">
    <location>
        <begin position="576"/>
        <end position="590"/>
    </location>
</feature>
<evidence type="ECO:0000256" key="1">
    <source>
        <dbReference type="SAM" id="MobiDB-lite"/>
    </source>
</evidence>
<protein>
    <submittedName>
        <fullName evidence="2">Uncharacterized protein</fullName>
    </submittedName>
</protein>
<feature type="compositionally biased region" description="Low complexity" evidence="1">
    <location>
        <begin position="903"/>
        <end position="912"/>
    </location>
</feature>
<feature type="region of interest" description="Disordered" evidence="1">
    <location>
        <begin position="1873"/>
        <end position="1892"/>
    </location>
</feature>
<feature type="compositionally biased region" description="Low complexity" evidence="1">
    <location>
        <begin position="204"/>
        <end position="222"/>
    </location>
</feature>
<feature type="compositionally biased region" description="Polar residues" evidence="1">
    <location>
        <begin position="352"/>
        <end position="382"/>
    </location>
</feature>
<dbReference type="EMBL" id="NEDP02000139">
    <property type="protein sequence ID" value="OWF56577.1"/>
    <property type="molecule type" value="Genomic_DNA"/>
</dbReference>
<accession>A0A210R6A5</accession>
<dbReference type="Proteomes" id="UP000242188">
    <property type="component" value="Unassembled WGS sequence"/>
</dbReference>
<feature type="region of interest" description="Disordered" evidence="1">
    <location>
        <begin position="576"/>
        <end position="707"/>
    </location>
</feature>
<feature type="region of interest" description="Disordered" evidence="1">
    <location>
        <begin position="890"/>
        <end position="940"/>
    </location>
</feature>
<feature type="compositionally biased region" description="Polar residues" evidence="1">
    <location>
        <begin position="413"/>
        <end position="426"/>
    </location>
</feature>
<dbReference type="OrthoDB" id="10569822at2759"/>
<feature type="compositionally biased region" description="Acidic residues" evidence="1">
    <location>
        <begin position="1501"/>
        <end position="1516"/>
    </location>
</feature>
<keyword evidence="3" id="KW-1185">Reference proteome</keyword>
<evidence type="ECO:0000313" key="2">
    <source>
        <dbReference type="EMBL" id="OWF56577.1"/>
    </source>
</evidence>
<feature type="region of interest" description="Disordered" evidence="1">
    <location>
        <begin position="1466"/>
        <end position="1516"/>
    </location>
</feature>
<feature type="compositionally biased region" description="Polar residues" evidence="1">
    <location>
        <begin position="1877"/>
        <end position="1892"/>
    </location>
</feature>
<evidence type="ECO:0000313" key="3">
    <source>
        <dbReference type="Proteomes" id="UP000242188"/>
    </source>
</evidence>
<proteinExistence type="predicted"/>
<reference evidence="2 3" key="1">
    <citation type="journal article" date="2017" name="Nat. Ecol. Evol.">
        <title>Scallop genome provides insights into evolution of bilaterian karyotype and development.</title>
        <authorList>
            <person name="Wang S."/>
            <person name="Zhang J."/>
            <person name="Jiao W."/>
            <person name="Li J."/>
            <person name="Xun X."/>
            <person name="Sun Y."/>
            <person name="Guo X."/>
            <person name="Huan P."/>
            <person name="Dong B."/>
            <person name="Zhang L."/>
            <person name="Hu X."/>
            <person name="Sun X."/>
            <person name="Wang J."/>
            <person name="Zhao C."/>
            <person name="Wang Y."/>
            <person name="Wang D."/>
            <person name="Huang X."/>
            <person name="Wang R."/>
            <person name="Lv J."/>
            <person name="Li Y."/>
            <person name="Zhang Z."/>
            <person name="Liu B."/>
            <person name="Lu W."/>
            <person name="Hui Y."/>
            <person name="Liang J."/>
            <person name="Zhou Z."/>
            <person name="Hou R."/>
            <person name="Li X."/>
            <person name="Liu Y."/>
            <person name="Li H."/>
            <person name="Ning X."/>
            <person name="Lin Y."/>
            <person name="Zhao L."/>
            <person name="Xing Q."/>
            <person name="Dou J."/>
            <person name="Li Y."/>
            <person name="Mao J."/>
            <person name="Guo H."/>
            <person name="Dou H."/>
            <person name="Li T."/>
            <person name="Mu C."/>
            <person name="Jiang W."/>
            <person name="Fu Q."/>
            <person name="Fu X."/>
            <person name="Miao Y."/>
            <person name="Liu J."/>
            <person name="Yu Q."/>
            <person name="Li R."/>
            <person name="Liao H."/>
            <person name="Li X."/>
            <person name="Kong Y."/>
            <person name="Jiang Z."/>
            <person name="Chourrout D."/>
            <person name="Li R."/>
            <person name="Bao Z."/>
        </authorList>
    </citation>
    <scope>NUCLEOTIDE SEQUENCE [LARGE SCALE GENOMIC DNA]</scope>
    <source>
        <strain evidence="2 3">PY_sf001</strain>
    </source>
</reference>
<feature type="compositionally biased region" description="Low complexity" evidence="1">
    <location>
        <begin position="1326"/>
        <end position="1346"/>
    </location>
</feature>
<feature type="region of interest" description="Disordered" evidence="1">
    <location>
        <begin position="1563"/>
        <end position="1592"/>
    </location>
</feature>
<dbReference type="STRING" id="6573.A0A210R6A5"/>
<gene>
    <name evidence="2" type="ORF">KP79_PYT20945</name>
</gene>
<sequence length="1928" mass="215765">MMNIRSDHSGSGSSEDLRLRISRQTGGGDEGSNTDQHLQLEWDAYADAGYDNHRYDNDYFRWIRESSSDHALSFESIRQEDSRFLGTFTNGNEVEFHSVASTEYLSVEDDDVNQTIRSENQQVELTFPKMALKLNLDVTVSDVDPATGKMELTCSAGDGTEKYTGLYRNGNIANCEMWLNGQCLQQQATRSSSSDIELTSEGPLFSESESFSSENLKSSSDSKLSYHTKATNTYDGISTEHLQTRYDHIERTSRLLNFSDEEETTILNGQIVESSTSLDRLIAWYNNGCSSSFESRDSDQEYSLACGSYKCISYKEIRDIFGLLHTTDLPSPPSSPPSSSKSLEEAHDSESDSSVTDFGDNTSPLNDSRPSWLTIYRSSTQFEPDDRNTRSELSRLHERTSSLDDGSVALDGPSNQQCNSGKTTAANRHRRTLLDLSESDEEATDSFSLRRNSEDNYSNPEDFFSNTEDSYPVGATSNSTLSCASNGIQTQGITEDLCAQGKFSRMKIDSSSALFDSALETMLQEVTDSTIPYTSSLTSWDTSATVDVTVKRGDDKDYDNVSSIFHIAHDLAPLSSCPNLSDLTFDSQPPTDIETNENPRETQSGSVESNVDTRQTLSGSVETDNDTRETVSGSEETDNDTRETLSGSEEANDDTRETLSGSKETNDDTHETLSGSEETNDDTRETLSGSEETNDDTRETLSGSAVSSGGIIDVESYSETSSDKQQYETSAFVAVYSLTDIVNENTGHAVDYGCKTETQCNPDTNAKSCDGEEDSLFLLKLVPSEEVKRKQSYNLTQEDHELSPAENDRKINEEKLRVLAASYGLLDDSEELGGYESYDSDDGKMAVDPWMDKVKSPYLSDDTCDVAVDSSVTSDVDPVNKERHLDGYKIPCEVGTNDTARQTSSATSSSTADQEDISGASSSTITSCENSETDISAKPSSTYDVIGPSLCEKDSTNFCSADEIQKRLHEHKQSRACHSNDSLFSFSEQDQVDFLMKFQRYVESLEICIFDRRSPRSKNSDMVFHADDGYFSCFDENQVKECNLRKFLGNQVDPLKTENVESMKMNQLTDPSDLLDDIARKLATRIISDISLCQEKSNSTSQSLSDATYGNGYSSDHVYWLSSDESLDTRYLSSTEDSGRNTRPTPNAVFSCPYFDDISRLDVFPPSVDDVGKWPISTMSVNDLASRSHSQFIDLFNTEKHAELINYSLNNYQEVEEDARVNLSDNKYDQSCVCDSNTESSVSEDDIARMPSDRYSFSVNSRTFIQHVNYDTDKRDTSKGTIMAEVEREALSQYACLLVKEVISSAHKKFVWSMEGLQEKDNKNDVSTSSGSESASSVEELVSSESLTNQVNTDKNETNKDEHSGGKSNKCHSDNNSTLVVTSCRDYTPRTSSLDYCRTVVATGLSSIAIRQGMNELRLVACKEWHNRSLSSGSSIDLSAIETDLSEQEPEVDNYTKYKSKLRELKMRRQRGNRLEQNKERLTSRPVEKKYLQHHQFSESSSDEASDDDSSLNDDDMEECERQIIAALHRENNETTISEIEHILDTETMMLKAKQAHHLRRLEKYRRKAESSSPSALCPDHDDSLHSSKQPQSTSCWCTVEKAEAVRNIAFEVLKGKQLLKTQQCISKMEDELMAMRKRIGAGQKAIFNTKSLDSPLYQTTDDQAKLVMKTETEALKTFLYKNMEDFEKAIIERPIFGAGDLKGIEDHTQDFTAFGRIINQEMKEFKDTANITWEDIQDHVKKEFENCLYPEGNEYSVQNNVDGFEHQEGTKQQVKGDSEEYKHLMKEEPDDVPADVTSKLTRIAEKAFRLHMSRQFLTEEYKQLKDNRLGVDLAAQLPSELKSTEVDLPPFIKPRCSICKLRKKVNKVDTSEANEKSLTNNTMENKRGSSTTIKRFGGHEYEVVTGCGIRKHTVSCALCKAMEDVGV</sequence>
<feature type="compositionally biased region" description="Polar residues" evidence="1">
    <location>
        <begin position="601"/>
        <end position="622"/>
    </location>
</feature>
<feature type="compositionally biased region" description="Basic and acidic residues" evidence="1">
    <location>
        <begin position="384"/>
        <end position="402"/>
    </location>
</feature>